<reference evidence="2 3" key="1">
    <citation type="submission" date="2019-10" db="EMBL/GenBank/DDBJ databases">
        <authorList>
            <person name="Palmer J.M."/>
        </authorList>
    </citation>
    <scope>NUCLEOTIDE SEQUENCE [LARGE SCALE GENOMIC DNA]</scope>
    <source>
        <strain evidence="2 3">TWF694</strain>
    </source>
</reference>
<gene>
    <name evidence="2" type="ORF">TWF694_009076</name>
</gene>
<accession>A0AAV9XDT0</accession>
<dbReference type="Proteomes" id="UP001365542">
    <property type="component" value="Unassembled WGS sequence"/>
</dbReference>
<proteinExistence type="predicted"/>
<dbReference type="AlphaFoldDB" id="A0AAV9XDT0"/>
<feature type="region of interest" description="Disordered" evidence="1">
    <location>
        <begin position="1"/>
        <end position="20"/>
    </location>
</feature>
<organism evidence="2 3">
    <name type="scientific">Orbilia ellipsospora</name>
    <dbReference type="NCBI Taxonomy" id="2528407"/>
    <lineage>
        <taxon>Eukaryota</taxon>
        <taxon>Fungi</taxon>
        <taxon>Dikarya</taxon>
        <taxon>Ascomycota</taxon>
        <taxon>Pezizomycotina</taxon>
        <taxon>Orbiliomycetes</taxon>
        <taxon>Orbiliales</taxon>
        <taxon>Orbiliaceae</taxon>
        <taxon>Orbilia</taxon>
    </lineage>
</organism>
<protein>
    <recommendedName>
        <fullName evidence="4">Acid protease</fullName>
    </recommendedName>
</protein>
<dbReference type="EMBL" id="JAVHJO010000005">
    <property type="protein sequence ID" value="KAK6540263.1"/>
    <property type="molecule type" value="Genomic_DNA"/>
</dbReference>
<evidence type="ECO:0000313" key="2">
    <source>
        <dbReference type="EMBL" id="KAK6540263.1"/>
    </source>
</evidence>
<keyword evidence="3" id="KW-1185">Reference proteome</keyword>
<evidence type="ECO:0000313" key="3">
    <source>
        <dbReference type="Proteomes" id="UP001365542"/>
    </source>
</evidence>
<name>A0AAV9XDT0_9PEZI</name>
<sequence length="433" mass="46519">MINRFQSTNPPPRSISKMPKKVRVSKRSILAIGLAATISPVSALVALEPSVVEKQATRVSPTSTTGCSSTTTPGFQWDTKACSESYTASWVDPIGNWANPPKVNINVAGVDLVATVDTGSTGLVASMSLFPNHNFTLKTPTSIFYTSSHWLEEGYEEWIDMTFGPYGMKTKILVKDHEVCCPTFDPATDGERCPTSKIVDGCICSKNCPSSSSTSSGTSTVASRKLAARATVAAVAYMGIGFGRGDPPIENPFMDIVTYNGNPISDSFCQGYAITNTGLTLGLNKQSTDGFNWTPLEQNNTSGMRDWDTPPMEYTVDESPNTEGTLLVDTGIANSYFSSTPSYTSQSTFNVSFPGDTGKFTVTYDMSEGNTNSPNPMQPIAFGASSKAGYINSGRKLLNCFDVAYDPVGGNFGYRYLNDTEAANCSDYVTINF</sequence>
<evidence type="ECO:0008006" key="4">
    <source>
        <dbReference type="Google" id="ProtNLM"/>
    </source>
</evidence>
<evidence type="ECO:0000256" key="1">
    <source>
        <dbReference type="SAM" id="MobiDB-lite"/>
    </source>
</evidence>
<comment type="caution">
    <text evidence="2">The sequence shown here is derived from an EMBL/GenBank/DDBJ whole genome shotgun (WGS) entry which is preliminary data.</text>
</comment>